<evidence type="ECO:0000313" key="3">
    <source>
        <dbReference type="Proteomes" id="UP000784294"/>
    </source>
</evidence>
<proteinExistence type="predicted"/>
<feature type="region of interest" description="Disordered" evidence="1">
    <location>
        <begin position="328"/>
        <end position="355"/>
    </location>
</feature>
<reference evidence="2" key="1">
    <citation type="submission" date="2018-11" db="EMBL/GenBank/DDBJ databases">
        <authorList>
            <consortium name="Pathogen Informatics"/>
        </authorList>
    </citation>
    <scope>NUCLEOTIDE SEQUENCE</scope>
</reference>
<accession>A0A3S5B0B4</accession>
<dbReference type="Proteomes" id="UP000784294">
    <property type="component" value="Unassembled WGS sequence"/>
</dbReference>
<gene>
    <name evidence="2" type="ORF">PXEA_LOCUS3024</name>
</gene>
<protein>
    <submittedName>
        <fullName evidence="2">Uncharacterized protein</fullName>
    </submittedName>
</protein>
<comment type="caution">
    <text evidence="2">The sequence shown here is derived from an EMBL/GenBank/DDBJ whole genome shotgun (WGS) entry which is preliminary data.</text>
</comment>
<dbReference type="EMBL" id="CAAALY010006697">
    <property type="protein sequence ID" value="VEL09584.1"/>
    <property type="molecule type" value="Genomic_DNA"/>
</dbReference>
<feature type="compositionally biased region" description="Low complexity" evidence="1">
    <location>
        <begin position="328"/>
        <end position="350"/>
    </location>
</feature>
<evidence type="ECO:0000256" key="1">
    <source>
        <dbReference type="SAM" id="MobiDB-lite"/>
    </source>
</evidence>
<sequence>MALRQNDSDELDYNLLLGEESSSDFPLSVHGQSEGAISCKALPLNRSSHTDNLLVLDAPFDPETKSKLAMKSLGTTRALLSKPAQDQEEVFAVLEDKDVNISNRETGLVKSNKEGVLSGNHAHKVTMCSSSQGADDYEEAALDLTEAYQVTAIDLSGLQPDMFPVPFCSPLRSSTNSVLTSSSTSAPVDFSGPTMNFENSMESPVPPITFLPIDLSSHPGLSEPEVSLPALRSIAGEAWSDGQIWSLLQAPPPHSRASSAVLMAFETSSSASESSSAGSALQLRLGDQHQFSGAVPTDQVIWDLSCEVDEAAAQLLALEALALPTQSNPLPNPLPSQQQQPHLLSSVSPPDAHSDSCMPAHIADAGFSFTGLLMAGDNSLPMASCLAQPSQLPRQPQSNSESCVPFDAASFDIGSDAPVRYINNHGHYQHQYCCFSPVLDLRRTGTSSTTFDSTEPVGIQPLVVTPISIS</sequence>
<evidence type="ECO:0000313" key="2">
    <source>
        <dbReference type="EMBL" id="VEL09584.1"/>
    </source>
</evidence>
<keyword evidence="3" id="KW-1185">Reference proteome</keyword>
<dbReference type="AlphaFoldDB" id="A0A3S5B0B4"/>
<organism evidence="2 3">
    <name type="scientific">Protopolystoma xenopodis</name>
    <dbReference type="NCBI Taxonomy" id="117903"/>
    <lineage>
        <taxon>Eukaryota</taxon>
        <taxon>Metazoa</taxon>
        <taxon>Spiralia</taxon>
        <taxon>Lophotrochozoa</taxon>
        <taxon>Platyhelminthes</taxon>
        <taxon>Monogenea</taxon>
        <taxon>Polyopisthocotylea</taxon>
        <taxon>Polystomatidea</taxon>
        <taxon>Polystomatidae</taxon>
        <taxon>Protopolystoma</taxon>
    </lineage>
</organism>
<name>A0A3S5B0B4_9PLAT</name>